<dbReference type="InterPro" id="IPR011044">
    <property type="entry name" value="Quino_amine_DH_bsu"/>
</dbReference>
<keyword evidence="2 3" id="KW-0812">Transmembrane</keyword>
<evidence type="ECO:0000313" key="4">
    <source>
        <dbReference type="Proteomes" id="UP000051952"/>
    </source>
</evidence>
<name>A0A0S4JLR5_BODSA</name>
<feature type="transmembrane region" description="Helical" evidence="2">
    <location>
        <begin position="1036"/>
        <end position="1056"/>
    </location>
</feature>
<keyword evidence="2" id="KW-1133">Transmembrane helix</keyword>
<evidence type="ECO:0000256" key="2">
    <source>
        <dbReference type="SAM" id="Phobius"/>
    </source>
</evidence>
<evidence type="ECO:0000313" key="3">
    <source>
        <dbReference type="EMBL" id="CUG91338.1"/>
    </source>
</evidence>
<organism evidence="3 4">
    <name type="scientific">Bodo saltans</name>
    <name type="common">Flagellated protozoan</name>
    <dbReference type="NCBI Taxonomy" id="75058"/>
    <lineage>
        <taxon>Eukaryota</taxon>
        <taxon>Discoba</taxon>
        <taxon>Euglenozoa</taxon>
        <taxon>Kinetoplastea</taxon>
        <taxon>Metakinetoplastina</taxon>
        <taxon>Eubodonida</taxon>
        <taxon>Bodonidae</taxon>
        <taxon>Bodo</taxon>
    </lineage>
</organism>
<feature type="transmembrane region" description="Helical" evidence="2">
    <location>
        <begin position="1136"/>
        <end position="1160"/>
    </location>
</feature>
<dbReference type="SUPFAM" id="SSF50969">
    <property type="entry name" value="YVTN repeat-like/Quinoprotein amine dehydrogenase"/>
    <property type="match status" value="1"/>
</dbReference>
<keyword evidence="4" id="KW-1185">Reference proteome</keyword>
<feature type="region of interest" description="Disordered" evidence="1">
    <location>
        <begin position="122"/>
        <end position="153"/>
    </location>
</feature>
<feature type="transmembrane region" description="Helical" evidence="2">
    <location>
        <begin position="947"/>
        <end position="970"/>
    </location>
</feature>
<proteinExistence type="predicted"/>
<evidence type="ECO:0000256" key="1">
    <source>
        <dbReference type="SAM" id="MobiDB-lite"/>
    </source>
</evidence>
<accession>A0A0S4JLR5</accession>
<dbReference type="VEuPathDB" id="TriTrypDB:BSAL_31390"/>
<sequence>MSTTTLEQRHATLVNDSRHGSLVEAETCGFRSVLALWCTNMMTRRNTAMSSVNVNGDHESCPLEFPLPRFSCAEYGGVQFDEELVCSSALCARDGVNYFIAVKNNPREVVMVMMEEVFRQQQRSSRVKKHDNDASSPSSDDDDDDEGATLVTVKPCPEVDEEYAYLSSSGFLVLAPSTGGAVQVYDLLSADCKLVASLELPENITSLDYRTVETRGDALVITTSENERHQEWILLTIGKPGTAGDATLLPTATMRSLHTSDVYDATKFEVVNKGTGVMDVRGFSRRAVLVPSGGVAIVMNTSGDSLAMNKFVYYDVSSTSVTHTWDFPADTSIEEFLVCRNQEGSLVVAAYDGTRVYLKNAADGTDLVKPVEQTQYRCMSAAANEQLFFIHTRDAVEVYSTSLKGPTLEDHLQATVLGDFYTAIISSDGLLLACDCYNEWLLTTTTGSGLCTIASPQNDIVVTVTNSTTVTLNVATWKLGCEDCTTRGLFCQKRVTQGRYAECVGSHEVLLPGAPRALHLTEDATLLVVHSADGQILLFDTSAATSARQKQRKPSSTAAAVGDDVTELCELESELQRSLSAVRRIHTDGIGEQVRYSLVRCSTSSSGVTGVVGLVRGECVYNIEHGATLTAHIVYVHKGSVVGYETLSLLSKVPRSMLQPIPISADDSLCCSCHVCDCNSEEDDFGTSAEAREIPPMFDMELGDEEGSVVNVEDIALNCDGTILAVWLRRHSKVLVFPVSRNLAAQCSDEAVEGTKALEALILEPSPLLAEVYIDASMRSSCTGRLQFLAAEPCALVRYSRPSQHWTYHIEQWDLSPKQQQQLTMITTTSVEAPAVVSMGDNKEDEASLALEPKPRALDNQLEEENKSPTDFIYTEPVRTDRVGYMSGDPALCSLVMSASGNHMTHLSTNGVSLYRRAPSGDDNDEEANRFFWWSAFVADLYAPSEYLLIPCLCLVFGCISSIVVTAMNAEGFSGFISRVVNGSTLQNWVDVVTVFVCRSVIVRSEFLPICGDAVAVIVSSNDPVVRGQERKDLSWNLLVGQAFFVVLYPVYIYMFPGLAYVMSSLNPLLFVVGFFGYLAAVFLVVRRSFDRTRKVAAIAAAPSNSTTSDKPPMELPQRTFSQRWSSWTHIISTNVHFYAVILRLFLLAFIMMISCNFTLQVATRMSTNAGLMMMGSGDYARYYDPCLQYSNTPCDTCTAHSGCSYCATSRQCVGSSRSDSPCGAIESAGTRECYAYSNATCALYDDDGPFCVGWSNCAYCSASGNCTRTFESNCSVPIVTATNHSFSPTYFTTNSTNSDKWWGNLPYLSDDTVAYAQLLFYELQISSGTCSAARVTETTWANANYITSLF</sequence>
<keyword evidence="2" id="KW-0472">Membrane</keyword>
<protein>
    <submittedName>
        <fullName evidence="3">Transmembrane protein, putative</fullName>
    </submittedName>
</protein>
<reference evidence="4" key="1">
    <citation type="submission" date="2015-09" db="EMBL/GenBank/DDBJ databases">
        <authorList>
            <consortium name="Pathogen Informatics"/>
        </authorList>
    </citation>
    <scope>NUCLEOTIDE SEQUENCE [LARGE SCALE GENOMIC DNA]</scope>
    <source>
        <strain evidence="4">Lake Konstanz</strain>
    </source>
</reference>
<dbReference type="EMBL" id="CYKH01001907">
    <property type="protein sequence ID" value="CUG91338.1"/>
    <property type="molecule type" value="Genomic_DNA"/>
</dbReference>
<feature type="transmembrane region" description="Helical" evidence="2">
    <location>
        <begin position="1068"/>
        <end position="1086"/>
    </location>
</feature>
<gene>
    <name evidence="3" type="ORF">BSAL_31390</name>
</gene>
<dbReference type="Proteomes" id="UP000051952">
    <property type="component" value="Unassembled WGS sequence"/>
</dbReference>